<evidence type="ECO:0000313" key="2">
    <source>
        <dbReference type="Proteomes" id="UP000325763"/>
    </source>
</evidence>
<protein>
    <submittedName>
        <fullName evidence="1">Uncharacterized protein</fullName>
    </submittedName>
</protein>
<gene>
    <name evidence="1" type="ORF">CP978_04980</name>
</gene>
<proteinExistence type="predicted"/>
<sequence>MTVRVHPAQGLFGRRPFPDVAAHLRRAAPVFQDGGRLRDFVHVAGLAAADLAALDDMECACPARAPRARTR</sequence>
<dbReference type="EMBL" id="CP023747">
    <property type="protein sequence ID" value="QEV37975.1"/>
    <property type="molecule type" value="Genomic_DNA"/>
</dbReference>
<organism evidence="1 2">
    <name type="scientific">Streptomyces nodosus</name>
    <dbReference type="NCBI Taxonomy" id="40318"/>
    <lineage>
        <taxon>Bacteria</taxon>
        <taxon>Bacillati</taxon>
        <taxon>Actinomycetota</taxon>
        <taxon>Actinomycetes</taxon>
        <taxon>Kitasatosporales</taxon>
        <taxon>Streptomycetaceae</taxon>
        <taxon>Streptomyces</taxon>
    </lineage>
</organism>
<accession>A0A5P2VXT9</accession>
<dbReference type="KEGG" id="snq:CP978_04980"/>
<dbReference type="AlphaFoldDB" id="A0A5P2VXT9"/>
<evidence type="ECO:0000313" key="1">
    <source>
        <dbReference type="EMBL" id="QEV37975.1"/>
    </source>
</evidence>
<dbReference type="Proteomes" id="UP000325763">
    <property type="component" value="Chromosome"/>
</dbReference>
<reference evidence="1 2" key="1">
    <citation type="submission" date="2017-09" db="EMBL/GenBank/DDBJ databases">
        <title>Streptomyces genome completion.</title>
        <authorList>
            <person name="Lee N."/>
            <person name="Cho B.-K."/>
        </authorList>
    </citation>
    <scope>NUCLEOTIDE SEQUENCE [LARGE SCALE GENOMIC DNA]</scope>
    <source>
        <strain evidence="1 2">ATCC 14899</strain>
    </source>
</reference>
<name>A0A5P2VXT9_9ACTN</name>